<dbReference type="InterPro" id="IPR016167">
    <property type="entry name" value="FAD-bd_PCMH_sub1"/>
</dbReference>
<sequence length="463" mass="51102">MKIVDELIQLLGVENVKFDPEELEKYSHDETSGVEGQIPLAVVFPTSTEQVSAILRWANQKRVPVVPRGAGTGLSAGAVPTKDSIVVSLERMNRIVEFDEENMTITVEPGVITGEIQKIAEEHGLFYAGDPASSESSSIGGNVAENAGGVKVIKYGPTSFHVLGLEVVLPTGEVVSFGGKTLKNVTGYDLIRLFVGSEGTLGIVTKIVLRLVPKPKCAAVLLVPFRNIQDALLCVPKVLSQSGVLPASIEFMDKASSEMASRFLNENIPNPEAECHLIFELESTNKQSLTREYIELGEKLMQMKALEVYIADNRTQRMKIWRFRKAIAEGIIAFRPTHCMEDVVVPTAKMPKLILSSYEIARQCNLEVLNFGHVGDGNVHVTFLKPDGMNDEVWKRSLEKALEELYKTTVQLEGSLTGEHGVGLKRKRYLSMFLGEKEITLMRNLKKLFDPNNILNPGKILPD</sequence>
<protein>
    <submittedName>
        <fullName evidence="6">FAD-binding oxidoreductase</fullName>
    </submittedName>
</protein>
<dbReference type="PANTHER" id="PTHR42934">
    <property type="entry name" value="GLYCOLATE OXIDASE SUBUNIT GLCD"/>
    <property type="match status" value="1"/>
</dbReference>
<dbReference type="Gene3D" id="1.10.45.10">
    <property type="entry name" value="Vanillyl-alcohol Oxidase, Chain A, domain 4"/>
    <property type="match status" value="1"/>
</dbReference>
<reference evidence="6" key="1">
    <citation type="journal article" date="2020" name="mSystems">
        <title>Genome- and Community-Level Interaction Insights into Carbon Utilization and Element Cycling Functions of Hydrothermarchaeota in Hydrothermal Sediment.</title>
        <authorList>
            <person name="Zhou Z."/>
            <person name="Liu Y."/>
            <person name="Xu W."/>
            <person name="Pan J."/>
            <person name="Luo Z.H."/>
            <person name="Li M."/>
        </authorList>
    </citation>
    <scope>NUCLEOTIDE SEQUENCE [LARGE SCALE GENOMIC DNA]</scope>
    <source>
        <strain evidence="6">SpSt-86</strain>
    </source>
</reference>
<proteinExistence type="predicted"/>
<evidence type="ECO:0000256" key="1">
    <source>
        <dbReference type="ARBA" id="ARBA00001974"/>
    </source>
</evidence>
<keyword evidence="4" id="KW-0560">Oxidoreductase</keyword>
<dbReference type="Gene3D" id="3.30.43.10">
    <property type="entry name" value="Uridine Diphospho-n-acetylenolpyruvylglucosamine Reductase, domain 2"/>
    <property type="match status" value="1"/>
</dbReference>
<dbReference type="GO" id="GO:0016491">
    <property type="term" value="F:oxidoreductase activity"/>
    <property type="evidence" value="ECO:0007669"/>
    <property type="project" value="UniProtKB-KW"/>
</dbReference>
<dbReference type="GO" id="GO:0071949">
    <property type="term" value="F:FAD binding"/>
    <property type="evidence" value="ECO:0007669"/>
    <property type="project" value="InterPro"/>
</dbReference>
<dbReference type="InterPro" id="IPR051914">
    <property type="entry name" value="FAD-linked_OxidoTrans_Type4"/>
</dbReference>
<dbReference type="PROSITE" id="PS51387">
    <property type="entry name" value="FAD_PCMH"/>
    <property type="match status" value="1"/>
</dbReference>
<comment type="caution">
    <text evidence="6">The sequence shown here is derived from an EMBL/GenBank/DDBJ whole genome shotgun (WGS) entry which is preliminary data.</text>
</comment>
<evidence type="ECO:0000256" key="3">
    <source>
        <dbReference type="ARBA" id="ARBA00022827"/>
    </source>
</evidence>
<dbReference type="InterPro" id="IPR006094">
    <property type="entry name" value="Oxid_FAD_bind_N"/>
</dbReference>
<gene>
    <name evidence="6" type="ORF">ENW55_05525</name>
</gene>
<dbReference type="Pfam" id="PF01565">
    <property type="entry name" value="FAD_binding_4"/>
    <property type="match status" value="1"/>
</dbReference>
<name>A0A832MPS4_9THEM</name>
<evidence type="ECO:0000256" key="4">
    <source>
        <dbReference type="ARBA" id="ARBA00023002"/>
    </source>
</evidence>
<feature type="domain" description="FAD-binding PCMH-type" evidence="5">
    <location>
        <begin position="35"/>
        <end position="214"/>
    </location>
</feature>
<keyword evidence="3" id="KW-0274">FAD</keyword>
<dbReference type="InterPro" id="IPR036318">
    <property type="entry name" value="FAD-bd_PCMH-like_sf"/>
</dbReference>
<dbReference type="FunFam" id="1.10.45.10:FF:000001">
    <property type="entry name" value="D-lactate dehydrogenase mitochondrial"/>
    <property type="match status" value="1"/>
</dbReference>
<dbReference type="Gene3D" id="3.30.70.2190">
    <property type="match status" value="1"/>
</dbReference>
<keyword evidence="2" id="KW-0285">Flavoprotein</keyword>
<dbReference type="PANTHER" id="PTHR42934:SF2">
    <property type="entry name" value="GLYCOLATE OXIDASE SUBUNIT GLCD"/>
    <property type="match status" value="1"/>
</dbReference>
<dbReference type="Gene3D" id="3.30.465.10">
    <property type="match status" value="1"/>
</dbReference>
<dbReference type="Pfam" id="PF02913">
    <property type="entry name" value="FAD-oxidase_C"/>
    <property type="match status" value="1"/>
</dbReference>
<comment type="cofactor">
    <cofactor evidence="1">
        <name>FAD</name>
        <dbReference type="ChEBI" id="CHEBI:57692"/>
    </cofactor>
</comment>
<accession>A0A832MPS4</accession>
<dbReference type="InterPro" id="IPR004113">
    <property type="entry name" value="FAD-bd_oxidored_4_C"/>
</dbReference>
<dbReference type="SUPFAM" id="SSF55103">
    <property type="entry name" value="FAD-linked oxidases, C-terminal domain"/>
    <property type="match status" value="1"/>
</dbReference>
<dbReference type="InterPro" id="IPR016169">
    <property type="entry name" value="FAD-bd_PCMH_sub2"/>
</dbReference>
<evidence type="ECO:0000313" key="6">
    <source>
        <dbReference type="EMBL" id="HGZ79422.1"/>
    </source>
</evidence>
<organism evidence="6">
    <name type="scientific">Pseudothermotoga hypogea</name>
    <dbReference type="NCBI Taxonomy" id="57487"/>
    <lineage>
        <taxon>Bacteria</taxon>
        <taxon>Thermotogati</taxon>
        <taxon>Thermotogota</taxon>
        <taxon>Thermotogae</taxon>
        <taxon>Thermotogales</taxon>
        <taxon>Thermotogaceae</taxon>
        <taxon>Pseudothermotoga</taxon>
    </lineage>
</organism>
<dbReference type="InterPro" id="IPR016171">
    <property type="entry name" value="Vanillyl_alc_oxidase_C-sub2"/>
</dbReference>
<dbReference type="Gene3D" id="3.30.70.2740">
    <property type="match status" value="1"/>
</dbReference>
<dbReference type="EMBL" id="DTKQ01000041">
    <property type="protein sequence ID" value="HGZ79422.1"/>
    <property type="molecule type" value="Genomic_DNA"/>
</dbReference>
<dbReference type="InterPro" id="IPR016164">
    <property type="entry name" value="FAD-linked_Oxase-like_C"/>
</dbReference>
<dbReference type="SUPFAM" id="SSF56176">
    <property type="entry name" value="FAD-binding/transporter-associated domain-like"/>
    <property type="match status" value="1"/>
</dbReference>
<dbReference type="InterPro" id="IPR016166">
    <property type="entry name" value="FAD-bd_PCMH"/>
</dbReference>
<evidence type="ECO:0000256" key="2">
    <source>
        <dbReference type="ARBA" id="ARBA00022630"/>
    </source>
</evidence>
<dbReference type="AlphaFoldDB" id="A0A832MPS4"/>
<evidence type="ECO:0000259" key="5">
    <source>
        <dbReference type="PROSITE" id="PS51387"/>
    </source>
</evidence>